<gene>
    <name evidence="8" type="ORF">OBRU01_08284</name>
</gene>
<dbReference type="Proteomes" id="UP000037510">
    <property type="component" value="Unassembled WGS sequence"/>
</dbReference>
<dbReference type="GO" id="GO:0016020">
    <property type="term" value="C:membrane"/>
    <property type="evidence" value="ECO:0007669"/>
    <property type="project" value="UniProtKB-SubCell"/>
</dbReference>
<keyword evidence="6" id="KW-0325">Glycoprotein</keyword>
<keyword evidence="5 7" id="KW-0472">Membrane</keyword>
<accession>A0A0L7LI71</accession>
<keyword evidence="3" id="KW-0732">Signal</keyword>
<sequence>MDRVGTDVGDMSRRAGEVIRRINRFFDGPMSRKKMLLLVLVVIFLMLYIGPTLISWFLHTESVYSQRNVCQKKFLSPFEDALNEYDAYLRHETSATLSSLSHNYVPYVGNGLLGLTLEHDSYLNIKYGRTLSLPVRYYPLYIVDDFDMKEFTVADYKKGIINRFQCSSSGLHVSYQYYAHRTIPSLFVQEILINNPTYTAKSICLSTPRVSEWPSAVRQTIKLNQGVDTKEYELVTGMISLPDSENVIAVAVVCRKLSSNTITVDAQDGLDLLILTTVQFSLPFQKYDYPKQKDTVTKKAIEEMKKVIALTNDRPAVKQLRENHARVWTGLWYTGFSISDSKAEGIINGDRINATIYAILSQVRSYEHEEHVKLNMKSELLRTLSYSEGCYEGHSTLDALNLWKPLNTLSNLNAVASVWLLTLEKLGCHNLLKAGASGVNLAMILSFGSLRFSNQHLEYNIHPSKLHRDFLFRRINYGNLTHVNISVIVQEDNKAALFVALDRSDKYYYACDAGCLDSPVQLGPYRKYFPVKLTEPLTAILYVTADKQHMEDLRHAIHVKEVMEAPPHENHVIALHKHGHSLGGLNPLFWISIICLIVIFHLFLCKIIMNEFCDNGVSYRRVYNKP</sequence>
<dbReference type="Pfam" id="PF10222">
    <property type="entry name" value="DUF2152"/>
    <property type="match status" value="1"/>
</dbReference>
<evidence type="ECO:0000256" key="3">
    <source>
        <dbReference type="ARBA" id="ARBA00022729"/>
    </source>
</evidence>
<feature type="transmembrane region" description="Helical" evidence="7">
    <location>
        <begin position="35"/>
        <end position="58"/>
    </location>
</feature>
<dbReference type="InterPro" id="IPR018795">
    <property type="entry name" value="K2013-like"/>
</dbReference>
<keyword evidence="2 7" id="KW-0812">Transmembrane</keyword>
<dbReference type="AlphaFoldDB" id="A0A0L7LI71"/>
<reference evidence="8 9" key="1">
    <citation type="journal article" date="2015" name="Genome Biol. Evol.">
        <title>The genome of winter moth (Operophtera brumata) provides a genomic perspective on sexual dimorphism and phenology.</title>
        <authorList>
            <person name="Derks M.F."/>
            <person name="Smit S."/>
            <person name="Salis L."/>
            <person name="Schijlen E."/>
            <person name="Bossers A."/>
            <person name="Mateman C."/>
            <person name="Pijl A.S."/>
            <person name="de Ridder D."/>
            <person name="Groenen M.A."/>
            <person name="Visser M.E."/>
            <person name="Megens H.J."/>
        </authorList>
    </citation>
    <scope>NUCLEOTIDE SEQUENCE [LARGE SCALE GENOMIC DNA]</scope>
    <source>
        <strain evidence="8">WM2013NL</strain>
        <tissue evidence="8">Head and thorax</tissue>
    </source>
</reference>
<evidence type="ECO:0000256" key="5">
    <source>
        <dbReference type="ARBA" id="ARBA00023136"/>
    </source>
</evidence>
<feature type="transmembrane region" description="Helical" evidence="7">
    <location>
        <begin position="588"/>
        <end position="609"/>
    </location>
</feature>
<evidence type="ECO:0000256" key="2">
    <source>
        <dbReference type="ARBA" id="ARBA00022692"/>
    </source>
</evidence>
<evidence type="ECO:0000256" key="4">
    <source>
        <dbReference type="ARBA" id="ARBA00022989"/>
    </source>
</evidence>
<dbReference type="EMBL" id="JTDY01001082">
    <property type="protein sequence ID" value="KOB74931.1"/>
    <property type="molecule type" value="Genomic_DNA"/>
</dbReference>
<keyword evidence="9" id="KW-1185">Reference proteome</keyword>
<evidence type="ECO:0000313" key="9">
    <source>
        <dbReference type="Proteomes" id="UP000037510"/>
    </source>
</evidence>
<name>A0A0L7LI71_OPEBR</name>
<evidence type="ECO:0000256" key="7">
    <source>
        <dbReference type="SAM" id="Phobius"/>
    </source>
</evidence>
<dbReference type="PANTHER" id="PTHR31386:SF2">
    <property type="entry name" value="SIMILAR TO RIKEN CDNA 2510039O18"/>
    <property type="match status" value="1"/>
</dbReference>
<proteinExistence type="predicted"/>
<comment type="subcellular location">
    <subcellularLocation>
        <location evidence="1">Membrane</location>
        <topology evidence="1">Single-pass type I membrane protein</topology>
    </subcellularLocation>
</comment>
<dbReference type="PANTHER" id="PTHR31386">
    <property type="entry name" value="UNCHARACTERIZED PROTEIN KIAA2013"/>
    <property type="match status" value="1"/>
</dbReference>
<evidence type="ECO:0000313" key="8">
    <source>
        <dbReference type="EMBL" id="KOB74931.1"/>
    </source>
</evidence>
<dbReference type="STRING" id="104452.A0A0L7LI71"/>
<evidence type="ECO:0000256" key="6">
    <source>
        <dbReference type="ARBA" id="ARBA00023180"/>
    </source>
</evidence>
<keyword evidence="4 7" id="KW-1133">Transmembrane helix</keyword>
<comment type="caution">
    <text evidence="8">The sequence shown here is derived from an EMBL/GenBank/DDBJ whole genome shotgun (WGS) entry which is preliminary data.</text>
</comment>
<protein>
    <submittedName>
        <fullName evidence="8">Uncharacterized protein</fullName>
    </submittedName>
</protein>
<organism evidence="8 9">
    <name type="scientific">Operophtera brumata</name>
    <name type="common">Winter moth</name>
    <name type="synonym">Phalaena brumata</name>
    <dbReference type="NCBI Taxonomy" id="104452"/>
    <lineage>
        <taxon>Eukaryota</taxon>
        <taxon>Metazoa</taxon>
        <taxon>Ecdysozoa</taxon>
        <taxon>Arthropoda</taxon>
        <taxon>Hexapoda</taxon>
        <taxon>Insecta</taxon>
        <taxon>Pterygota</taxon>
        <taxon>Neoptera</taxon>
        <taxon>Endopterygota</taxon>
        <taxon>Lepidoptera</taxon>
        <taxon>Glossata</taxon>
        <taxon>Ditrysia</taxon>
        <taxon>Geometroidea</taxon>
        <taxon>Geometridae</taxon>
        <taxon>Larentiinae</taxon>
        <taxon>Operophtera</taxon>
    </lineage>
</organism>
<evidence type="ECO:0000256" key="1">
    <source>
        <dbReference type="ARBA" id="ARBA00004479"/>
    </source>
</evidence>